<keyword evidence="1" id="KW-0472">Membrane</keyword>
<keyword evidence="1" id="KW-0812">Transmembrane</keyword>
<evidence type="ECO:0000313" key="2">
    <source>
        <dbReference type="EMBL" id="ORE05896.1"/>
    </source>
</evidence>
<organism evidence="2">
    <name type="scientific">Rhizopus microsporus var. microsporus</name>
    <dbReference type="NCBI Taxonomy" id="86635"/>
    <lineage>
        <taxon>Eukaryota</taxon>
        <taxon>Fungi</taxon>
        <taxon>Fungi incertae sedis</taxon>
        <taxon>Mucoromycota</taxon>
        <taxon>Mucoromycotina</taxon>
        <taxon>Mucoromycetes</taxon>
        <taxon>Mucorales</taxon>
        <taxon>Mucorineae</taxon>
        <taxon>Rhizopodaceae</taxon>
        <taxon>Rhizopus</taxon>
    </lineage>
</organism>
<evidence type="ECO:0000256" key="1">
    <source>
        <dbReference type="SAM" id="Phobius"/>
    </source>
</evidence>
<keyword evidence="1" id="KW-1133">Transmembrane helix</keyword>
<gene>
    <name evidence="2" type="ORF">BCV72DRAFT_229007</name>
</gene>
<name>A0A1X0R1N6_RHIZD</name>
<proteinExistence type="predicted"/>
<reference evidence="2" key="1">
    <citation type="journal article" date="2016" name="Proc. Natl. Acad. Sci. U.S.A.">
        <title>Lipid metabolic changes in an early divergent fungus govern the establishment of a mutualistic symbiosis with endobacteria.</title>
        <authorList>
            <person name="Lastovetsky O.A."/>
            <person name="Gaspar M.L."/>
            <person name="Mondo S.J."/>
            <person name="LaButti K.M."/>
            <person name="Sandor L."/>
            <person name="Grigoriev I.V."/>
            <person name="Henry S.A."/>
            <person name="Pawlowska T.E."/>
        </authorList>
    </citation>
    <scope>NUCLEOTIDE SEQUENCE [LARGE SCALE GENOMIC DNA]</scope>
    <source>
        <strain evidence="2">ATCC 52814</strain>
    </source>
</reference>
<protein>
    <submittedName>
        <fullName evidence="2">Uncharacterized protein</fullName>
    </submittedName>
</protein>
<sequence>MCKPQIITFSENFCNCQNNSHTVSTLKKDADVIIRALVSALMSIDVFYIKSYRDKRLLKTRHACLFLNLVKRRNEAKRK</sequence>
<accession>A0A1X0R1N6</accession>
<dbReference type="VEuPathDB" id="FungiDB:BCV72DRAFT_229007"/>
<feature type="transmembrane region" description="Helical" evidence="1">
    <location>
        <begin position="32"/>
        <end position="49"/>
    </location>
</feature>
<dbReference type="EMBL" id="KV921934">
    <property type="protein sequence ID" value="ORE05896.1"/>
    <property type="molecule type" value="Genomic_DNA"/>
</dbReference>
<dbReference type="Proteomes" id="UP000242414">
    <property type="component" value="Unassembled WGS sequence"/>
</dbReference>
<dbReference type="AlphaFoldDB" id="A0A1X0R1N6"/>